<evidence type="ECO:0000259" key="2">
    <source>
        <dbReference type="Pfam" id="PF24883"/>
    </source>
</evidence>
<proteinExistence type="predicted"/>
<gene>
    <name evidence="3" type="ORF">QQX98_008599</name>
</gene>
<accession>A0ABR1GVT3</accession>
<dbReference type="Pfam" id="PF24883">
    <property type="entry name" value="NPHP3_N"/>
    <property type="match status" value="1"/>
</dbReference>
<dbReference type="Proteomes" id="UP001498476">
    <property type="component" value="Unassembled WGS sequence"/>
</dbReference>
<dbReference type="PANTHER" id="PTHR10039">
    <property type="entry name" value="AMELOGENIN"/>
    <property type="match status" value="1"/>
</dbReference>
<dbReference type="InterPro" id="IPR056884">
    <property type="entry name" value="NPHP3-like_N"/>
</dbReference>
<dbReference type="EMBL" id="JAZAVJ010000158">
    <property type="protein sequence ID" value="KAK7409223.1"/>
    <property type="molecule type" value="Genomic_DNA"/>
</dbReference>
<keyword evidence="1" id="KW-0677">Repeat</keyword>
<sequence>MMSHAIESVACQTSQLEDKVLYAFVYCDFRDPDTQNITNILGAILSQMCTQLQYFPKELVAAYQSSTERGNGDCPAIEAISEAIQILSIRRRTYIFIDGIDEAGNYRSLAKHLVFLSGSASCVNILATSRNDVAIQRVFAGGVRRVCLEHHTVEIDEDIKQYILSRLNTDEDLTWLSPSIQTLVTNSLLSKSKGT</sequence>
<feature type="domain" description="Nephrocystin 3-like N-terminal" evidence="2">
    <location>
        <begin position="2"/>
        <end position="130"/>
    </location>
</feature>
<dbReference type="PANTHER" id="PTHR10039:SF16">
    <property type="entry name" value="GPI INOSITOL-DEACYLASE"/>
    <property type="match status" value="1"/>
</dbReference>
<evidence type="ECO:0000313" key="3">
    <source>
        <dbReference type="EMBL" id="KAK7409223.1"/>
    </source>
</evidence>
<reference evidence="3 4" key="1">
    <citation type="journal article" date="2025" name="Microbiol. Resour. Announc.">
        <title>Draft genome sequences for Neonectria magnoliae and Neonectria punicea, canker pathogens of Liriodendron tulipifera and Acer saccharum in West Virginia.</title>
        <authorList>
            <person name="Petronek H.M."/>
            <person name="Kasson M.T."/>
            <person name="Metheny A.M."/>
            <person name="Stauder C.M."/>
            <person name="Lovett B."/>
            <person name="Lynch S.C."/>
            <person name="Garnas J.R."/>
            <person name="Kasson L.R."/>
            <person name="Stajich J.E."/>
        </authorList>
    </citation>
    <scope>NUCLEOTIDE SEQUENCE [LARGE SCALE GENOMIC DNA]</scope>
    <source>
        <strain evidence="3 4">NRRL 64653</strain>
    </source>
</reference>
<name>A0ABR1GVT3_9HYPO</name>
<protein>
    <recommendedName>
        <fullName evidence="2">Nephrocystin 3-like N-terminal domain-containing protein</fullName>
    </recommendedName>
</protein>
<evidence type="ECO:0000313" key="4">
    <source>
        <dbReference type="Proteomes" id="UP001498476"/>
    </source>
</evidence>
<comment type="caution">
    <text evidence="3">The sequence shown here is derived from an EMBL/GenBank/DDBJ whole genome shotgun (WGS) entry which is preliminary data.</text>
</comment>
<keyword evidence="4" id="KW-1185">Reference proteome</keyword>
<organism evidence="3 4">
    <name type="scientific">Neonectria punicea</name>
    <dbReference type="NCBI Taxonomy" id="979145"/>
    <lineage>
        <taxon>Eukaryota</taxon>
        <taxon>Fungi</taxon>
        <taxon>Dikarya</taxon>
        <taxon>Ascomycota</taxon>
        <taxon>Pezizomycotina</taxon>
        <taxon>Sordariomycetes</taxon>
        <taxon>Hypocreomycetidae</taxon>
        <taxon>Hypocreales</taxon>
        <taxon>Nectriaceae</taxon>
        <taxon>Neonectria</taxon>
    </lineage>
</organism>
<evidence type="ECO:0000256" key="1">
    <source>
        <dbReference type="ARBA" id="ARBA00022737"/>
    </source>
</evidence>